<dbReference type="Proteomes" id="UP001597197">
    <property type="component" value="Unassembled WGS sequence"/>
</dbReference>
<feature type="signal peptide" evidence="10">
    <location>
        <begin position="1"/>
        <end position="21"/>
    </location>
</feature>
<keyword evidence="4" id="KW-1003">Cell membrane</keyword>
<dbReference type="InterPro" id="IPR051045">
    <property type="entry name" value="TonB-dependent_transducer"/>
</dbReference>
<comment type="subcellular location">
    <subcellularLocation>
        <location evidence="1">Cell inner membrane</location>
        <topology evidence="1">Single-pass membrane protein</topology>
        <orientation evidence="1">Periplasmic side</orientation>
    </subcellularLocation>
</comment>
<dbReference type="Pfam" id="PF03544">
    <property type="entry name" value="TonB_C"/>
    <property type="match status" value="1"/>
</dbReference>
<gene>
    <name evidence="12" type="ORF">ACFSDX_04125</name>
</gene>
<evidence type="ECO:0000313" key="13">
    <source>
        <dbReference type="Proteomes" id="UP001597197"/>
    </source>
</evidence>
<keyword evidence="7" id="KW-0653">Protein transport</keyword>
<evidence type="ECO:0000256" key="6">
    <source>
        <dbReference type="ARBA" id="ARBA00022692"/>
    </source>
</evidence>
<evidence type="ECO:0000259" key="11">
    <source>
        <dbReference type="PROSITE" id="PS52015"/>
    </source>
</evidence>
<evidence type="ECO:0000256" key="3">
    <source>
        <dbReference type="ARBA" id="ARBA00022448"/>
    </source>
</evidence>
<evidence type="ECO:0000256" key="7">
    <source>
        <dbReference type="ARBA" id="ARBA00022927"/>
    </source>
</evidence>
<keyword evidence="9" id="KW-0472">Membrane</keyword>
<evidence type="ECO:0000256" key="8">
    <source>
        <dbReference type="ARBA" id="ARBA00022989"/>
    </source>
</evidence>
<evidence type="ECO:0000256" key="2">
    <source>
        <dbReference type="ARBA" id="ARBA00006555"/>
    </source>
</evidence>
<dbReference type="PANTHER" id="PTHR33446:SF2">
    <property type="entry name" value="PROTEIN TONB"/>
    <property type="match status" value="1"/>
</dbReference>
<feature type="domain" description="TonB C-terminal" evidence="11">
    <location>
        <begin position="95"/>
        <end position="192"/>
    </location>
</feature>
<dbReference type="PROSITE" id="PS52015">
    <property type="entry name" value="TONB_CTD"/>
    <property type="match status" value="1"/>
</dbReference>
<name>A0ABW4QPU5_9BACT</name>
<organism evidence="12 13">
    <name type="scientific">Hymenobacter bucti</name>
    <dbReference type="NCBI Taxonomy" id="1844114"/>
    <lineage>
        <taxon>Bacteria</taxon>
        <taxon>Pseudomonadati</taxon>
        <taxon>Bacteroidota</taxon>
        <taxon>Cytophagia</taxon>
        <taxon>Cytophagales</taxon>
        <taxon>Hymenobacteraceae</taxon>
        <taxon>Hymenobacter</taxon>
    </lineage>
</organism>
<comment type="similarity">
    <text evidence="2">Belongs to the TonB family.</text>
</comment>
<dbReference type="SUPFAM" id="SSF74653">
    <property type="entry name" value="TolA/TonB C-terminal domain"/>
    <property type="match status" value="1"/>
</dbReference>
<dbReference type="PANTHER" id="PTHR33446">
    <property type="entry name" value="PROTEIN TONB-RELATED"/>
    <property type="match status" value="1"/>
</dbReference>
<keyword evidence="6" id="KW-0812">Transmembrane</keyword>
<dbReference type="InterPro" id="IPR037682">
    <property type="entry name" value="TonB_C"/>
</dbReference>
<dbReference type="RefSeq" id="WP_382311913.1">
    <property type="nucleotide sequence ID" value="NZ_JBHUFD010000001.1"/>
</dbReference>
<keyword evidence="8" id="KW-1133">Transmembrane helix</keyword>
<proteinExistence type="inferred from homology"/>
<dbReference type="NCBIfam" id="TIGR01352">
    <property type="entry name" value="tonB_Cterm"/>
    <property type="match status" value="1"/>
</dbReference>
<keyword evidence="13" id="KW-1185">Reference proteome</keyword>
<sequence>MLLARYSIAAFLLSVSLLAFGQTTSATSKFERGSLSKGQPTGTWEYLDDTGQLELRMNYDSSRISYRRPDTARYELRINDTWQLVHPSRAPGLLGSRAGRRQALRTGLRYPVAALQQQWQGDVLLSYVVQPDGSTTDYTVLSSLSPACDQEVWRMLQQLPSRWIPAIYQGQARAARFYLRVHFEMVTARSLDEYKKTQAQVLAPPSGPFSDVVTVTAVGIERR</sequence>
<comment type="caution">
    <text evidence="12">The sequence shown here is derived from an EMBL/GenBank/DDBJ whole genome shotgun (WGS) entry which is preliminary data.</text>
</comment>
<reference evidence="13" key="1">
    <citation type="journal article" date="2019" name="Int. J. Syst. Evol. Microbiol.">
        <title>The Global Catalogue of Microorganisms (GCM) 10K type strain sequencing project: providing services to taxonomists for standard genome sequencing and annotation.</title>
        <authorList>
            <consortium name="The Broad Institute Genomics Platform"/>
            <consortium name="The Broad Institute Genome Sequencing Center for Infectious Disease"/>
            <person name="Wu L."/>
            <person name="Ma J."/>
        </authorList>
    </citation>
    <scope>NUCLEOTIDE SEQUENCE [LARGE SCALE GENOMIC DNA]</scope>
    <source>
        <strain evidence="13">CGMCC 1.15795</strain>
    </source>
</reference>
<evidence type="ECO:0000256" key="10">
    <source>
        <dbReference type="SAM" id="SignalP"/>
    </source>
</evidence>
<evidence type="ECO:0000313" key="12">
    <source>
        <dbReference type="EMBL" id="MFD1871598.1"/>
    </source>
</evidence>
<evidence type="ECO:0000256" key="1">
    <source>
        <dbReference type="ARBA" id="ARBA00004383"/>
    </source>
</evidence>
<evidence type="ECO:0000256" key="5">
    <source>
        <dbReference type="ARBA" id="ARBA00022519"/>
    </source>
</evidence>
<evidence type="ECO:0000256" key="9">
    <source>
        <dbReference type="ARBA" id="ARBA00023136"/>
    </source>
</evidence>
<keyword evidence="3" id="KW-0813">Transport</keyword>
<dbReference type="InterPro" id="IPR006260">
    <property type="entry name" value="TonB/TolA_C"/>
</dbReference>
<keyword evidence="10" id="KW-0732">Signal</keyword>
<dbReference type="Gene3D" id="3.30.1150.10">
    <property type="match status" value="1"/>
</dbReference>
<feature type="chain" id="PRO_5046087124" evidence="10">
    <location>
        <begin position="22"/>
        <end position="223"/>
    </location>
</feature>
<accession>A0ABW4QPU5</accession>
<evidence type="ECO:0000256" key="4">
    <source>
        <dbReference type="ARBA" id="ARBA00022475"/>
    </source>
</evidence>
<keyword evidence="5" id="KW-0997">Cell inner membrane</keyword>
<protein>
    <submittedName>
        <fullName evidence="12">Energy transducer TonB</fullName>
    </submittedName>
</protein>
<dbReference type="EMBL" id="JBHUFD010000001">
    <property type="protein sequence ID" value="MFD1871598.1"/>
    <property type="molecule type" value="Genomic_DNA"/>
</dbReference>